<dbReference type="RefSeq" id="WP_194447914.1">
    <property type="nucleotide sequence ID" value="NZ_CP063849.1"/>
</dbReference>
<feature type="region of interest" description="Disordered" evidence="4">
    <location>
        <begin position="380"/>
        <end position="417"/>
    </location>
</feature>
<dbReference type="SUPFAM" id="SSF111369">
    <property type="entry name" value="HlyD-like secretion proteins"/>
    <property type="match status" value="2"/>
</dbReference>
<dbReference type="GO" id="GO:0022857">
    <property type="term" value="F:transmembrane transporter activity"/>
    <property type="evidence" value="ECO:0007669"/>
    <property type="project" value="InterPro"/>
</dbReference>
<feature type="domain" description="YknX-like beta-barrel" evidence="7">
    <location>
        <begin position="280"/>
        <end position="355"/>
    </location>
</feature>
<sequence>MSRTKSTGWATVAAALVIAAAAGSYSLMRGRNTEHYRTTVISRGDLLQTVSATGNPNAVVTVQVGTQVSGNIQALYADFNSHVTKGQLIARIDPTLFEARVQQAQAALDASKVAVVNAQAQIQARQADILTAKANLAAATANVLKAQAAVIDAKSKYERRHAMEDDKIFSKEDIETAKATLDTANGSLTAAKAQEDAARQGIASAEAQLAVAKAGLDSANAQVRQSAANLVQSQIDLDHTVIRAPVDGTVVARHVDVGQTVAASLQAPTIFEIAEDLTKMQVDTNVSEADIGKVEVGQESSFSVDAYPGRIFRGAVREIRKAPINVQNVITYDVVIGVNNEDLKLFPGMTATVKIVTGRREGVLKVPNAALRFRPDGSAPVPAMASRRGPAASAVWTMGPDGKPRRQTVATGATDGNFTEVSGNGVAEGTPVIVAATVGSGAAAKNAAPFGGSGNRGPRI</sequence>
<dbReference type="InterPro" id="IPR058636">
    <property type="entry name" value="Beta-barrel_YknX"/>
</dbReference>
<dbReference type="InterPro" id="IPR050465">
    <property type="entry name" value="UPF0194_transport"/>
</dbReference>
<evidence type="ECO:0000256" key="3">
    <source>
        <dbReference type="ARBA" id="ARBA00023054"/>
    </source>
</evidence>
<dbReference type="InterPro" id="IPR006143">
    <property type="entry name" value="RND_pump_MFP"/>
</dbReference>
<feature type="domain" description="Multidrug resistance protein MdtA-like alpha-helical hairpin" evidence="5">
    <location>
        <begin position="136"/>
        <end position="199"/>
    </location>
</feature>
<dbReference type="GO" id="GO:0016020">
    <property type="term" value="C:membrane"/>
    <property type="evidence" value="ECO:0007669"/>
    <property type="project" value="InterPro"/>
</dbReference>
<dbReference type="GO" id="GO:0030313">
    <property type="term" value="C:cell envelope"/>
    <property type="evidence" value="ECO:0007669"/>
    <property type="project" value="UniProtKB-SubCell"/>
</dbReference>
<dbReference type="NCBIfam" id="TIGR01730">
    <property type="entry name" value="RND_mfp"/>
    <property type="match status" value="1"/>
</dbReference>
<evidence type="ECO:0000313" key="9">
    <source>
        <dbReference type="Proteomes" id="UP000593892"/>
    </source>
</evidence>
<dbReference type="Pfam" id="PF25917">
    <property type="entry name" value="BSH_RND"/>
    <property type="match status" value="1"/>
</dbReference>
<evidence type="ECO:0000259" key="7">
    <source>
        <dbReference type="Pfam" id="PF25990"/>
    </source>
</evidence>
<dbReference type="Gene3D" id="2.40.50.100">
    <property type="match status" value="1"/>
</dbReference>
<evidence type="ECO:0000259" key="6">
    <source>
        <dbReference type="Pfam" id="PF25917"/>
    </source>
</evidence>
<reference evidence="8 9" key="1">
    <citation type="submission" date="2020-10" db="EMBL/GenBank/DDBJ databases">
        <title>Complete genome sequence of Paludibaculum fermentans P105T, a facultatively anaerobic acidobacterium capable of dissimilatory Fe(III) reduction.</title>
        <authorList>
            <person name="Dedysh S.N."/>
            <person name="Beletsky A.V."/>
            <person name="Kulichevskaya I.S."/>
            <person name="Mardanov A.V."/>
            <person name="Ravin N.V."/>
        </authorList>
    </citation>
    <scope>NUCLEOTIDE SEQUENCE [LARGE SCALE GENOMIC DNA]</scope>
    <source>
        <strain evidence="8 9">P105</strain>
    </source>
</reference>
<dbReference type="AlphaFoldDB" id="A0A7S7SJR6"/>
<dbReference type="InterPro" id="IPR058625">
    <property type="entry name" value="MdtA-like_BSH"/>
</dbReference>
<evidence type="ECO:0000313" key="8">
    <source>
        <dbReference type="EMBL" id="QOY86245.1"/>
    </source>
</evidence>
<proteinExistence type="inferred from homology"/>
<organism evidence="8 9">
    <name type="scientific">Paludibaculum fermentans</name>
    <dbReference type="NCBI Taxonomy" id="1473598"/>
    <lineage>
        <taxon>Bacteria</taxon>
        <taxon>Pseudomonadati</taxon>
        <taxon>Acidobacteriota</taxon>
        <taxon>Terriglobia</taxon>
        <taxon>Bryobacterales</taxon>
        <taxon>Bryobacteraceae</taxon>
        <taxon>Paludibaculum</taxon>
    </lineage>
</organism>
<gene>
    <name evidence="8" type="ORF">IRI77_26010</name>
</gene>
<dbReference type="EMBL" id="CP063849">
    <property type="protein sequence ID" value="QOY86245.1"/>
    <property type="molecule type" value="Genomic_DNA"/>
</dbReference>
<dbReference type="Proteomes" id="UP000593892">
    <property type="component" value="Chromosome"/>
</dbReference>
<protein>
    <submittedName>
        <fullName evidence="8">Efflux RND transporter periplasmic adaptor subunit</fullName>
    </submittedName>
</protein>
<accession>A0A7S7SJR6</accession>
<dbReference type="PANTHER" id="PTHR32347:SF14">
    <property type="entry name" value="EFFLUX SYSTEM COMPONENT YKNX-RELATED"/>
    <property type="match status" value="1"/>
</dbReference>
<comment type="similarity">
    <text evidence="2">Belongs to the membrane fusion protein (MFP) (TC 8.A.1) family.</text>
</comment>
<evidence type="ECO:0000256" key="4">
    <source>
        <dbReference type="SAM" id="MobiDB-lite"/>
    </source>
</evidence>
<name>A0A7S7SJR6_PALFE</name>
<dbReference type="Pfam" id="PF25876">
    <property type="entry name" value="HH_MFP_RND"/>
    <property type="match status" value="1"/>
</dbReference>
<feature type="domain" description="Multidrug resistance protein MdtA-like barrel-sandwich hybrid" evidence="6">
    <location>
        <begin position="61"/>
        <end position="270"/>
    </location>
</feature>
<dbReference type="PANTHER" id="PTHR32347">
    <property type="entry name" value="EFFLUX SYSTEM COMPONENT YKNX-RELATED"/>
    <property type="match status" value="1"/>
</dbReference>
<dbReference type="InterPro" id="IPR058624">
    <property type="entry name" value="MdtA-like_HH"/>
</dbReference>
<evidence type="ECO:0000256" key="1">
    <source>
        <dbReference type="ARBA" id="ARBA00004196"/>
    </source>
</evidence>
<dbReference type="Gene3D" id="1.10.287.470">
    <property type="entry name" value="Helix hairpin bin"/>
    <property type="match status" value="2"/>
</dbReference>
<comment type="subcellular location">
    <subcellularLocation>
        <location evidence="1">Cell envelope</location>
    </subcellularLocation>
</comment>
<keyword evidence="9" id="KW-1185">Reference proteome</keyword>
<feature type="compositionally biased region" description="Polar residues" evidence="4">
    <location>
        <begin position="408"/>
        <end position="417"/>
    </location>
</feature>
<dbReference type="KEGG" id="pfer:IRI77_26010"/>
<dbReference type="Pfam" id="PF25990">
    <property type="entry name" value="Beta-barrel_YknX"/>
    <property type="match status" value="1"/>
</dbReference>
<evidence type="ECO:0000256" key="2">
    <source>
        <dbReference type="ARBA" id="ARBA00009477"/>
    </source>
</evidence>
<evidence type="ECO:0000259" key="5">
    <source>
        <dbReference type="Pfam" id="PF25876"/>
    </source>
</evidence>
<dbReference type="Gene3D" id="2.40.30.170">
    <property type="match status" value="1"/>
</dbReference>
<keyword evidence="3" id="KW-0175">Coiled coil</keyword>